<dbReference type="EMBL" id="JBEPCV010000012">
    <property type="protein sequence ID" value="MER6905059.1"/>
    <property type="molecule type" value="Genomic_DNA"/>
</dbReference>
<dbReference type="Proteomes" id="UP001490330">
    <property type="component" value="Unassembled WGS sequence"/>
</dbReference>
<sequence length="56" mass="5910">MDLATIAADRAQRAAEDADDPLRIAAAQWNLGHVLVTVTALHPDRGLLDAAQADFG</sequence>
<accession>A0ABV1VEX9</accession>
<evidence type="ECO:0000313" key="1">
    <source>
        <dbReference type="EMBL" id="MER6905059.1"/>
    </source>
</evidence>
<organism evidence="1 2">
    <name type="scientific">Streptomyces flaveolus</name>
    <dbReference type="NCBI Taxonomy" id="67297"/>
    <lineage>
        <taxon>Bacteria</taxon>
        <taxon>Bacillati</taxon>
        <taxon>Actinomycetota</taxon>
        <taxon>Actinomycetes</taxon>
        <taxon>Kitasatosporales</taxon>
        <taxon>Streptomycetaceae</taxon>
        <taxon>Streptomyces</taxon>
    </lineage>
</organism>
<dbReference type="RefSeq" id="WP_350716939.1">
    <property type="nucleotide sequence ID" value="NZ_JBEPCO010000005.1"/>
</dbReference>
<evidence type="ECO:0000313" key="2">
    <source>
        <dbReference type="Proteomes" id="UP001490330"/>
    </source>
</evidence>
<proteinExistence type="predicted"/>
<name>A0ABV1VEX9_9ACTN</name>
<keyword evidence="2" id="KW-1185">Reference proteome</keyword>
<gene>
    <name evidence="1" type="ORF">ABT322_15000</name>
</gene>
<protein>
    <submittedName>
        <fullName evidence="1">Uncharacterized protein</fullName>
    </submittedName>
</protein>
<comment type="caution">
    <text evidence="1">The sequence shown here is derived from an EMBL/GenBank/DDBJ whole genome shotgun (WGS) entry which is preliminary data.</text>
</comment>
<reference evidence="1 2" key="1">
    <citation type="submission" date="2024-06" db="EMBL/GenBank/DDBJ databases">
        <title>The Natural Products Discovery Center: Release of the First 8490 Sequenced Strains for Exploring Actinobacteria Biosynthetic Diversity.</title>
        <authorList>
            <person name="Kalkreuter E."/>
            <person name="Kautsar S.A."/>
            <person name="Yang D."/>
            <person name="Bader C.D."/>
            <person name="Teijaro C.N."/>
            <person name="Fluegel L."/>
            <person name="Davis C.M."/>
            <person name="Simpson J.R."/>
            <person name="Lauterbach L."/>
            <person name="Steele A.D."/>
            <person name="Gui C."/>
            <person name="Meng S."/>
            <person name="Li G."/>
            <person name="Viehrig K."/>
            <person name="Ye F."/>
            <person name="Su P."/>
            <person name="Kiefer A.F."/>
            <person name="Nichols A."/>
            <person name="Cepeda A.J."/>
            <person name="Yan W."/>
            <person name="Fan B."/>
            <person name="Jiang Y."/>
            <person name="Adhikari A."/>
            <person name="Zheng C.-J."/>
            <person name="Schuster L."/>
            <person name="Cowan T.M."/>
            <person name="Smanski M.J."/>
            <person name="Chevrette M.G."/>
            <person name="De Carvalho L.P.S."/>
            <person name="Shen B."/>
        </authorList>
    </citation>
    <scope>NUCLEOTIDE SEQUENCE [LARGE SCALE GENOMIC DNA]</scope>
    <source>
        <strain evidence="1 2">NPDC000632</strain>
    </source>
</reference>